<sequence>MSTPASYHVQRRLADPVLERAVVPHPAPAARVGARPSAARTASVKLAAPPAFTSKVKSQRCKDMRVLREDLPVGPV</sequence>
<proteinExistence type="predicted"/>
<keyword evidence="2" id="KW-1185">Reference proteome</keyword>
<evidence type="ECO:0000313" key="2">
    <source>
        <dbReference type="Proteomes" id="UP000078559"/>
    </source>
</evidence>
<dbReference type="AlphaFoldDB" id="A0A194W5T8"/>
<dbReference type="Proteomes" id="UP000078559">
    <property type="component" value="Chromosome 7"/>
</dbReference>
<protein>
    <submittedName>
        <fullName evidence="1">Uncharacterized protein</fullName>
    </submittedName>
</protein>
<dbReference type="EMBL" id="CM003104">
    <property type="protein sequence ID" value="KUI71632.1"/>
    <property type="molecule type" value="Genomic_DNA"/>
</dbReference>
<reference evidence="1" key="1">
    <citation type="submission" date="2014-12" db="EMBL/GenBank/DDBJ databases">
        <title>Genome Sequence of Valsa Canker Pathogens Uncovers a Specific Adaption of Colonization on Woody Bark.</title>
        <authorList>
            <person name="Yin Z."/>
            <person name="Liu H."/>
            <person name="Gao X."/>
            <person name="Li Z."/>
            <person name="Song N."/>
            <person name="Ke X."/>
            <person name="Dai Q."/>
            <person name="Wu Y."/>
            <person name="Sun Y."/>
            <person name="Xu J.-R."/>
            <person name="Kang Z.K."/>
            <person name="Wang L."/>
            <person name="Huang L."/>
        </authorList>
    </citation>
    <scope>NUCLEOTIDE SEQUENCE [LARGE SCALE GENOMIC DNA]</scope>
    <source>
        <strain evidence="1">03-8</strain>
    </source>
</reference>
<organism evidence="1 2">
    <name type="scientific">Cytospora mali</name>
    <name type="common">Apple Valsa canker fungus</name>
    <name type="synonym">Valsa mali</name>
    <dbReference type="NCBI Taxonomy" id="578113"/>
    <lineage>
        <taxon>Eukaryota</taxon>
        <taxon>Fungi</taxon>
        <taxon>Dikarya</taxon>
        <taxon>Ascomycota</taxon>
        <taxon>Pezizomycotina</taxon>
        <taxon>Sordariomycetes</taxon>
        <taxon>Sordariomycetidae</taxon>
        <taxon>Diaporthales</taxon>
        <taxon>Cytosporaceae</taxon>
        <taxon>Cytospora</taxon>
    </lineage>
</organism>
<gene>
    <name evidence="1" type="ORF">VM1G_11776</name>
</gene>
<accession>A0A194W5T8</accession>
<name>A0A194W5T8_CYTMA</name>
<evidence type="ECO:0000313" key="1">
    <source>
        <dbReference type="EMBL" id="KUI71632.1"/>
    </source>
</evidence>